<reference evidence="2 3" key="1">
    <citation type="submission" date="2024-02" db="EMBL/GenBank/DDBJ databases">
        <title>Lysinimicrobium sediminis NBRC 112286.</title>
        <authorList>
            <person name="Ichikawa N."/>
            <person name="Katano-Makiyama Y."/>
            <person name="Hidaka K."/>
        </authorList>
    </citation>
    <scope>NUCLEOTIDE SEQUENCE [LARGE SCALE GENOMIC DNA]</scope>
    <source>
        <strain evidence="2 3">NBRC 112286</strain>
    </source>
</reference>
<name>A0ABP9WI50_9MICO</name>
<keyword evidence="1" id="KW-0812">Transmembrane</keyword>
<proteinExistence type="predicted"/>
<dbReference type="PANTHER" id="PTHR35007:SF4">
    <property type="entry name" value="CONSERVED TRANSMEMBRANE PROTEIN-RELATED"/>
    <property type="match status" value="1"/>
</dbReference>
<evidence type="ECO:0008006" key="4">
    <source>
        <dbReference type="Google" id="ProtNLM"/>
    </source>
</evidence>
<keyword evidence="3" id="KW-1185">Reference proteome</keyword>
<gene>
    <name evidence="2" type="ORF">Lsed01_01955</name>
</gene>
<evidence type="ECO:0000313" key="3">
    <source>
        <dbReference type="Proteomes" id="UP001426770"/>
    </source>
</evidence>
<accession>A0ABP9WI50</accession>
<evidence type="ECO:0000313" key="2">
    <source>
        <dbReference type="EMBL" id="GAA5519505.1"/>
    </source>
</evidence>
<feature type="transmembrane region" description="Helical" evidence="1">
    <location>
        <begin position="89"/>
        <end position="108"/>
    </location>
</feature>
<comment type="caution">
    <text evidence="2">The sequence shown here is derived from an EMBL/GenBank/DDBJ whole genome shotgun (WGS) entry which is preliminary data.</text>
</comment>
<keyword evidence="1" id="KW-1133">Transmembrane helix</keyword>
<feature type="transmembrane region" description="Helical" evidence="1">
    <location>
        <begin position="114"/>
        <end position="135"/>
    </location>
</feature>
<organism evidence="2 3">
    <name type="scientific">Demequina sediminis</name>
    <dbReference type="NCBI Taxonomy" id="1930058"/>
    <lineage>
        <taxon>Bacteria</taxon>
        <taxon>Bacillati</taxon>
        <taxon>Actinomycetota</taxon>
        <taxon>Actinomycetes</taxon>
        <taxon>Micrococcales</taxon>
        <taxon>Demequinaceae</taxon>
        <taxon>Demequina</taxon>
    </lineage>
</organism>
<keyword evidence="1" id="KW-0472">Membrane</keyword>
<evidence type="ECO:0000256" key="1">
    <source>
        <dbReference type="SAM" id="Phobius"/>
    </source>
</evidence>
<sequence>MREGWDESLPRVVGLLRAGLPAEEAWRRAGVTPPESPATAIDRAVAAAGHLARRTGAPLAAMLLTLARTAADEREAQALREAALAGPRLSARVLLWLPLVGIALGALVDVRTLRVLALTPVGWVLVALGAVLTWAGRAWTRRIVEGAAAAGGGADAVVTGAALVAAALGAGSTVADALREVGQALDEPGLEALATRGAAVDPAWLPVARALAPAIDAGASPAASLEAVSVSAARRVRTDAAIAAGEMGVRVALPLTLCLLPAFLAVGLAPLLVAVMGGAFAGVP</sequence>
<dbReference type="PANTHER" id="PTHR35007">
    <property type="entry name" value="INTEGRAL MEMBRANE PROTEIN-RELATED"/>
    <property type="match status" value="1"/>
</dbReference>
<dbReference type="EMBL" id="BAABRR010000010">
    <property type="protein sequence ID" value="GAA5519505.1"/>
    <property type="molecule type" value="Genomic_DNA"/>
</dbReference>
<dbReference type="RefSeq" id="WP_345379862.1">
    <property type="nucleotide sequence ID" value="NZ_BAABRR010000010.1"/>
</dbReference>
<feature type="transmembrane region" description="Helical" evidence="1">
    <location>
        <begin position="257"/>
        <end position="281"/>
    </location>
</feature>
<protein>
    <recommendedName>
        <fullName evidence="4">Type II secretion system protein GspF domain-containing protein</fullName>
    </recommendedName>
</protein>
<dbReference type="Proteomes" id="UP001426770">
    <property type="component" value="Unassembled WGS sequence"/>
</dbReference>